<sequence>MSVINFDRIRDTQERPDAQFVRKDEHGKAMYLFALEYKIGTSMWSAQIWAYSFEDAEMRVKAMRESLTVCGQLHASIRA</sequence>
<dbReference type="RefSeq" id="WP_039846966.1">
    <property type="nucleotide sequence ID" value="NZ_CP006877.1"/>
</dbReference>
<keyword evidence="2" id="KW-1185">Reference proteome</keyword>
<dbReference type="KEGG" id="rga:RGR602_CH03311"/>
<dbReference type="AlphaFoldDB" id="A0A0B4X7B0"/>
<proteinExistence type="predicted"/>
<evidence type="ECO:0000313" key="1">
    <source>
        <dbReference type="EMBL" id="AJD42620.1"/>
    </source>
</evidence>
<accession>A0A0B4X7B0</accession>
<organism evidence="1 2">
    <name type="scientific">Rhizobium gallicum bv. gallicum R602sp</name>
    <dbReference type="NCBI Taxonomy" id="1041138"/>
    <lineage>
        <taxon>Bacteria</taxon>
        <taxon>Pseudomonadati</taxon>
        <taxon>Pseudomonadota</taxon>
        <taxon>Alphaproteobacteria</taxon>
        <taxon>Hyphomicrobiales</taxon>
        <taxon>Rhizobiaceae</taxon>
        <taxon>Rhizobium/Agrobacterium group</taxon>
        <taxon>Rhizobium</taxon>
    </lineage>
</organism>
<name>A0A0B4X7B0_9HYPH</name>
<dbReference type="HOGENOM" id="CLU_2603576_0_0_5"/>
<gene>
    <name evidence="1" type="ORF">RGR602_CH03311</name>
</gene>
<protein>
    <submittedName>
        <fullName evidence="1">Uncharacterized protein</fullName>
    </submittedName>
</protein>
<dbReference type="EMBL" id="CP006877">
    <property type="protein sequence ID" value="AJD42620.1"/>
    <property type="molecule type" value="Genomic_DNA"/>
</dbReference>
<evidence type="ECO:0000313" key="2">
    <source>
        <dbReference type="Proteomes" id="UP000031368"/>
    </source>
</evidence>
<reference evidence="1 2" key="1">
    <citation type="submission" date="2013-11" db="EMBL/GenBank/DDBJ databases">
        <title>Complete genome sequence of Rhizobium gallicum bv. gallicum R602.</title>
        <authorList>
            <person name="Bustos P."/>
            <person name="Santamaria R.I."/>
            <person name="Lozano L."/>
            <person name="Acosta J.L."/>
            <person name="Ormeno-Orrillo E."/>
            <person name="Rogel M.A."/>
            <person name="Romero D."/>
            <person name="Cevallos M.A."/>
            <person name="Martinez-Romero E."/>
            <person name="Gonzalez V."/>
        </authorList>
    </citation>
    <scope>NUCLEOTIDE SEQUENCE [LARGE SCALE GENOMIC DNA]</scope>
    <source>
        <strain evidence="1 2">R602</strain>
    </source>
</reference>
<dbReference type="Proteomes" id="UP000031368">
    <property type="component" value="Chromosome"/>
</dbReference>